<name>A0A6V8L7N9_9ACTN</name>
<reference evidence="1 2" key="1">
    <citation type="submission" date="2020-03" db="EMBL/GenBank/DDBJ databases">
        <title>Whole genome shotgun sequence of Phytohabitans rumicis NBRC 108638.</title>
        <authorList>
            <person name="Komaki H."/>
            <person name="Tamura T."/>
        </authorList>
    </citation>
    <scope>NUCLEOTIDE SEQUENCE [LARGE SCALE GENOMIC DNA]</scope>
    <source>
        <strain evidence="1 2">NBRC 108638</strain>
    </source>
</reference>
<sequence length="48" mass="5374">MTAEEFIALVERYGVECAAGGQGYTVTEELELLDQIRVAVAEQWRAEQ</sequence>
<comment type="caution">
    <text evidence="1">The sequence shown here is derived from an EMBL/GenBank/DDBJ whole genome shotgun (WGS) entry which is preliminary data.</text>
</comment>
<reference evidence="1 2" key="2">
    <citation type="submission" date="2020-03" db="EMBL/GenBank/DDBJ databases">
        <authorList>
            <person name="Ichikawa N."/>
            <person name="Kimura A."/>
            <person name="Kitahashi Y."/>
            <person name="Uohara A."/>
        </authorList>
    </citation>
    <scope>NUCLEOTIDE SEQUENCE [LARGE SCALE GENOMIC DNA]</scope>
    <source>
        <strain evidence="1 2">NBRC 108638</strain>
    </source>
</reference>
<evidence type="ECO:0000313" key="1">
    <source>
        <dbReference type="EMBL" id="GFJ91560.1"/>
    </source>
</evidence>
<dbReference type="AlphaFoldDB" id="A0A6V8L7N9"/>
<organism evidence="1 2">
    <name type="scientific">Phytohabitans rumicis</name>
    <dbReference type="NCBI Taxonomy" id="1076125"/>
    <lineage>
        <taxon>Bacteria</taxon>
        <taxon>Bacillati</taxon>
        <taxon>Actinomycetota</taxon>
        <taxon>Actinomycetes</taxon>
        <taxon>Micromonosporales</taxon>
        <taxon>Micromonosporaceae</taxon>
    </lineage>
</organism>
<accession>A0A6V8L7N9</accession>
<protein>
    <submittedName>
        <fullName evidence="1">Uncharacterized protein</fullName>
    </submittedName>
</protein>
<dbReference type="Proteomes" id="UP000482960">
    <property type="component" value="Unassembled WGS sequence"/>
</dbReference>
<dbReference type="EMBL" id="BLPG01000001">
    <property type="protein sequence ID" value="GFJ91560.1"/>
    <property type="molecule type" value="Genomic_DNA"/>
</dbReference>
<gene>
    <name evidence="1" type="ORF">Prum_052020</name>
</gene>
<keyword evidence="2" id="KW-1185">Reference proteome</keyword>
<dbReference type="RefSeq" id="WP_173078608.1">
    <property type="nucleotide sequence ID" value="NZ_BAABJB010000004.1"/>
</dbReference>
<evidence type="ECO:0000313" key="2">
    <source>
        <dbReference type="Proteomes" id="UP000482960"/>
    </source>
</evidence>
<proteinExistence type="predicted"/>